<evidence type="ECO:0000313" key="3">
    <source>
        <dbReference type="Proteomes" id="UP000256794"/>
    </source>
</evidence>
<gene>
    <name evidence="2" type="ORF">ATH84_1013107</name>
</gene>
<dbReference type="Gene3D" id="3.90.70.10">
    <property type="entry name" value="Cysteine proteinases"/>
    <property type="match status" value="1"/>
</dbReference>
<protein>
    <recommendedName>
        <fullName evidence="4">Peptidase C1A papain C-terminal domain-containing protein</fullName>
    </recommendedName>
</protein>
<reference evidence="2 3" key="1">
    <citation type="submission" date="2018-08" db="EMBL/GenBank/DDBJ databases">
        <title>Genomic Encyclopedia of Archaeal and Bacterial Type Strains, Phase II (KMG-II): from individual species to whole genera.</title>
        <authorList>
            <person name="Goeker M."/>
        </authorList>
    </citation>
    <scope>NUCLEOTIDE SEQUENCE [LARGE SCALE GENOMIC DNA]</scope>
    <source>
        <strain evidence="2 3">DSM 582</strain>
    </source>
</reference>
<feature type="signal peptide" evidence="1">
    <location>
        <begin position="1"/>
        <end position="21"/>
    </location>
</feature>
<keyword evidence="3" id="KW-1185">Reference proteome</keyword>
<proteinExistence type="predicted"/>
<comment type="caution">
    <text evidence="2">The sequence shown here is derived from an EMBL/GenBank/DDBJ whole genome shotgun (WGS) entry which is preliminary data.</text>
</comment>
<dbReference type="InterPro" id="IPR038765">
    <property type="entry name" value="Papain-like_cys_pep_sf"/>
</dbReference>
<feature type="chain" id="PRO_5042882924" description="Peptidase C1A papain C-terminal domain-containing protein" evidence="1">
    <location>
        <begin position="22"/>
        <end position="374"/>
    </location>
</feature>
<dbReference type="SUPFAM" id="SSF54001">
    <property type="entry name" value="Cysteine proteinases"/>
    <property type="match status" value="1"/>
</dbReference>
<evidence type="ECO:0000256" key="1">
    <source>
        <dbReference type="SAM" id="SignalP"/>
    </source>
</evidence>
<name>A0AAQ0KLR4_PARVE</name>
<keyword evidence="1" id="KW-0732">Signal</keyword>
<dbReference type="Proteomes" id="UP000256794">
    <property type="component" value="Unassembled WGS sequence"/>
</dbReference>
<dbReference type="EMBL" id="QUMX01000013">
    <property type="protein sequence ID" value="REG46978.1"/>
    <property type="molecule type" value="Genomic_DNA"/>
</dbReference>
<organism evidence="2 3">
    <name type="scientific">Paracoccus versutus</name>
    <name type="common">Thiobacillus versutus</name>
    <dbReference type="NCBI Taxonomy" id="34007"/>
    <lineage>
        <taxon>Bacteria</taxon>
        <taxon>Pseudomonadati</taxon>
        <taxon>Pseudomonadota</taxon>
        <taxon>Alphaproteobacteria</taxon>
        <taxon>Rhodobacterales</taxon>
        <taxon>Paracoccaceae</taxon>
        <taxon>Paracoccus</taxon>
    </lineage>
</organism>
<dbReference type="RefSeq" id="WP_147307276.1">
    <property type="nucleotide sequence ID" value="NZ_CP035284.1"/>
</dbReference>
<evidence type="ECO:0008006" key="4">
    <source>
        <dbReference type="Google" id="ProtNLM"/>
    </source>
</evidence>
<evidence type="ECO:0000313" key="2">
    <source>
        <dbReference type="EMBL" id="REG46978.1"/>
    </source>
</evidence>
<sequence length="374" mass="41493">MSCFKSLLAVLALALPSVASAQFHPAFQVVDGQFSEIRDLIELENIPSSFSQYGAGICYAGVAASILQYAYCEREGLDCRSLSPENRISILDMSGYQPQSNSAPPNKAAYSSLSMDSGGNPHNAAIIAMKVGSVGNEACASLEKFFKPIIEKNRSEPVMNYLLSTLASTYQDYQENVYINLDDSCDECIVKASAGHAEGMFNLLSSYFDSHTDILDVLWSLTEEDIGLFYRDVMAQNNCFRSSEKVDLTGLSANFKYNFFPEVDISEMQDIRGETWNEIREILRSGSPLAHATVCLTQVPVRECPTGSQHNIAIFGSANACRPGTDDCRKILKVLNTWGDRWQEHHNGGWIDYEILSDYTIHGKHFLGYLAQMQ</sequence>
<accession>A0AAQ0KLR4</accession>
<dbReference type="AlphaFoldDB" id="A0AAQ0KLR4"/>